<sequence length="571" mass="61902">MPENAQTPREADVVVVGSGHNGLVAAAYLAKAGLNVLVVEAAATAGGMTSTNSFAPEAPEYTINEASIQASLFRTTTINDDLELSTRYGLRQTVIDPAHFQLAADGSSLGLWRDPRKTAAELEYFSKKDARALIELYEVIDAAVEIGLPMMQTNVVTPDISAILKAAKGVAKNRKQLTAIGRWMASSQTEAVEESFEHDMIRAPLLTSLPFMPFDADLSGWSLIYLGVLSKYGVAMFHGGTGSLPKALISVIKDNGGDIITNSPVEELIVEHNRCTGVRVRGGAEIRARRGVLTACSPKTTLTKLLPRGILKHKEQVAADHIPTRKRGIADAKVNVALSGRVDMSKHEKWRGDGIDLRLACNCYHTYEQAKAAAEACVRGQVPDAIPGLAQVTNAFDPSMSPPGKDLWWFWTGLTPSFPEEGWDVARKKITDSIIKDADEYYKGVEDLQVAVRPLVLPDIEERFWAIDGSVYHVDPTISRFGPNKPVAGFAGYRTPVEGLFLTGSGTHPVAGISGMPGQNAARTMLKQFRLEDKGGRLGALADRLRRERRRAALVSDPYSSGQNDPFPADI</sequence>
<proteinExistence type="predicted"/>
<dbReference type="Proteomes" id="UP000467249">
    <property type="component" value="Chromosome"/>
</dbReference>
<dbReference type="AlphaFoldDB" id="A0A6N4VZ45"/>
<organism evidence="1 2">
    <name type="scientific">Mycolicibacterium anyangense</name>
    <dbReference type="NCBI Taxonomy" id="1431246"/>
    <lineage>
        <taxon>Bacteria</taxon>
        <taxon>Bacillati</taxon>
        <taxon>Actinomycetota</taxon>
        <taxon>Actinomycetes</taxon>
        <taxon>Mycobacteriales</taxon>
        <taxon>Mycobacteriaceae</taxon>
        <taxon>Mycolicibacterium</taxon>
    </lineage>
</organism>
<dbReference type="RefSeq" id="WP_163802457.1">
    <property type="nucleotide sequence ID" value="NZ_AP022620.1"/>
</dbReference>
<protein>
    <submittedName>
        <fullName evidence="1">Beta-carotene ketolase</fullName>
    </submittedName>
</protein>
<dbReference type="SUPFAM" id="SSF51905">
    <property type="entry name" value="FAD/NAD(P)-binding domain"/>
    <property type="match status" value="1"/>
</dbReference>
<dbReference type="Pfam" id="PF13450">
    <property type="entry name" value="NAD_binding_8"/>
    <property type="match status" value="1"/>
</dbReference>
<dbReference type="EMBL" id="AP022620">
    <property type="protein sequence ID" value="BBZ74890.1"/>
    <property type="molecule type" value="Genomic_DNA"/>
</dbReference>
<dbReference type="PANTHER" id="PTHR10668">
    <property type="entry name" value="PHYTOENE DEHYDROGENASE"/>
    <property type="match status" value="1"/>
</dbReference>
<gene>
    <name evidence="1" type="primary">crtO_1</name>
    <name evidence="1" type="ORF">MANY_02270</name>
</gene>
<name>A0A6N4VZ45_9MYCO</name>
<evidence type="ECO:0000313" key="1">
    <source>
        <dbReference type="EMBL" id="BBZ74890.1"/>
    </source>
</evidence>
<dbReference type="KEGG" id="many:MANY_02270"/>
<dbReference type="PANTHER" id="PTHR10668:SF103">
    <property type="entry name" value="PYRIDINE NUCLEOTIDE-DISULFIDE OXIDOREDUCTASE DOMAIN-CONTAINING PROTEIN 2"/>
    <property type="match status" value="1"/>
</dbReference>
<keyword evidence="2" id="KW-1185">Reference proteome</keyword>
<reference evidence="1 2" key="1">
    <citation type="journal article" date="2019" name="Emerg. Microbes Infect.">
        <title>Comprehensive subspecies identification of 175 nontuberculous mycobacteria species based on 7547 genomic profiles.</title>
        <authorList>
            <person name="Matsumoto Y."/>
            <person name="Kinjo T."/>
            <person name="Motooka D."/>
            <person name="Nabeya D."/>
            <person name="Jung N."/>
            <person name="Uechi K."/>
            <person name="Horii T."/>
            <person name="Iida T."/>
            <person name="Fujita J."/>
            <person name="Nakamura S."/>
        </authorList>
    </citation>
    <scope>NUCLEOTIDE SEQUENCE [LARGE SCALE GENOMIC DNA]</scope>
    <source>
        <strain evidence="1 2">JCM 30275</strain>
    </source>
</reference>
<evidence type="ECO:0000313" key="2">
    <source>
        <dbReference type="Proteomes" id="UP000467249"/>
    </source>
</evidence>
<dbReference type="Gene3D" id="3.50.50.60">
    <property type="entry name" value="FAD/NAD(P)-binding domain"/>
    <property type="match status" value="2"/>
</dbReference>
<dbReference type="InterPro" id="IPR036188">
    <property type="entry name" value="FAD/NAD-bd_sf"/>
</dbReference>
<dbReference type="Gene3D" id="3.90.660.50">
    <property type="match status" value="1"/>
</dbReference>
<accession>A0A6N4VZ45</accession>